<evidence type="ECO:0000256" key="8">
    <source>
        <dbReference type="ARBA" id="ARBA00022723"/>
    </source>
</evidence>
<evidence type="ECO:0000256" key="4">
    <source>
        <dbReference type="ARBA" id="ARBA00009210"/>
    </source>
</evidence>
<feature type="compositionally biased region" description="Basic and acidic residues" evidence="19">
    <location>
        <begin position="975"/>
        <end position="986"/>
    </location>
</feature>
<dbReference type="Gene3D" id="3.40.20.10">
    <property type="entry name" value="Severin"/>
    <property type="match status" value="1"/>
</dbReference>
<keyword evidence="13" id="KW-0472">Membrane</keyword>
<reference evidence="25 26" key="1">
    <citation type="submission" date="2018-03" db="EMBL/GenBank/DDBJ databases">
        <title>Draft genome sequence of Rohu Carp (Labeo rohita).</title>
        <authorList>
            <person name="Das P."/>
            <person name="Kushwaha B."/>
            <person name="Joshi C.G."/>
            <person name="Kumar D."/>
            <person name="Nagpure N.S."/>
            <person name="Sahoo L."/>
            <person name="Das S.P."/>
            <person name="Bit A."/>
            <person name="Patnaik S."/>
            <person name="Meher P.K."/>
            <person name="Jayasankar P."/>
            <person name="Koringa P.G."/>
            <person name="Patel N.V."/>
            <person name="Hinsu A.T."/>
            <person name="Kumar R."/>
            <person name="Pandey M."/>
            <person name="Agarwal S."/>
            <person name="Srivastava S."/>
            <person name="Singh M."/>
            <person name="Iquebal M.A."/>
            <person name="Jaiswal S."/>
            <person name="Angadi U.B."/>
            <person name="Kumar N."/>
            <person name="Raza M."/>
            <person name="Shah T.M."/>
            <person name="Rai A."/>
            <person name="Jena J.K."/>
        </authorList>
    </citation>
    <scope>NUCLEOTIDE SEQUENCE [LARGE SCALE GENOMIC DNA]</scope>
    <source>
        <strain evidence="25">DASCIFA01</strain>
        <tissue evidence="25">Testis</tissue>
    </source>
</reference>
<dbReference type="FunFam" id="3.40.20.10:FF:000003">
    <property type="entry name" value="Protein transport protein SEC23"/>
    <property type="match status" value="1"/>
</dbReference>
<evidence type="ECO:0000256" key="2">
    <source>
        <dbReference type="ARBA" id="ARBA00004397"/>
    </source>
</evidence>
<keyword evidence="9" id="KW-0256">Endoplasmic reticulum</keyword>
<protein>
    <recommendedName>
        <fullName evidence="18">D-aminoacyl-tRNA deacylase</fullName>
        <ecNumber evidence="18">3.1.1.96</ecNumber>
    </recommendedName>
</protein>
<sequence>MLACRAYFRVHTVMATFQEFIQQNEDRDGIRCSWNLWPSSRLEATRLVVPVSCLYTPLKERPDLPPVQYEPVLCSRANCKAVLNPLCQVDFRAKIWACNFCFQRNSFPPSYAGISEVNQPAELMPQFSTIEYIVQRGPPTPLIFLYVVDTCLEEEDLQALKESLQMSLSLLPPNALVGLITFGRMIQVHELSCEGIAKSYVFRGTKDLTPKQIQEMLGLMKPATSGQQGKPLAPHDAAASCRFLQPVQAVDMNLTDLLGELQRDPWPVPQGKRPLRSTGIALSIAIGLLEGTFPNTGARVMLFTGGPPTQGPGMVVGDELKTPIRSWHDIQKDNARHLKKATKYYEALANRAAVNGHSVDIYACALDQTGLLEMKCLSNLTGGHIVMGDSFNTSLFKQTFQRVFSKDYNGEFRMAFGGTLEVKTSRELKVSGAIGPCVSLNTKGPCVSDNEMGVGGTCQWKICSLTPATTLALYFEVVNQHNAPIPQGGRGAIQFVTQYQHSNTQRRIRVTTIARNWADAQSQIQHIESSFDQEASAVLMARLGVFRAESEEGPDVLRWLDRQLIRLCQKFGQFNKDDPNSFRLSESLSLYPQFMFHLRRSPFLQVFNNSPDESSYYRHHFVRQDLTQSLIMIQPILYSYSFYGPPEPVLLDSSSILPDRILLMDTFFQLVIYHGETIAQWRKAGYQEMAEYENFKQLLQAPLDDAQEILQTRFPMPRYIDTEHGGSQARFLLSKVNPSQTHNNLYAWGQESGAPILTDDVSLQVFMDHLKKLAVSNMKIDPTKWNRNASLVYAVGVWTMLGYAYYKYTLGDEKAHVTLTLLYGDVIHALSETVGEEQISSIGRGLCVLLGISVEDTQKDVDYMVRKILNLRLFEDENGRAWSRSVMDNELEVLCVSQFTLQCILKGNKPDYHSAMPAELSQPFYNNMLEQMRETYKPHLIKDGKFGAKMQVHIQNDGPVTIQLESPAAPTDPKQLSKQEKQQQRKEKTRPKGPSESSREKAMQRSKADPNASSGAEGDVSSEREP</sequence>
<keyword evidence="12" id="KW-0653">Protein transport</keyword>
<dbReference type="FunFam" id="3.50.80.10:FF:000001">
    <property type="entry name" value="D-aminoacyl-tRNA deacylase"/>
    <property type="match status" value="1"/>
</dbReference>
<keyword evidence="11" id="KW-0931">ER-Golgi transport</keyword>
<dbReference type="FunFam" id="2.60.40.1670:FF:000006">
    <property type="entry name" value="Protein transport protein SEC23"/>
    <property type="match status" value="1"/>
</dbReference>
<evidence type="ECO:0000256" key="1">
    <source>
        <dbReference type="ARBA" id="ARBA00004299"/>
    </source>
</evidence>
<dbReference type="InterPro" id="IPR036180">
    <property type="entry name" value="Gelsolin-like_dom_sf"/>
</dbReference>
<dbReference type="Gene3D" id="3.50.80.10">
    <property type="entry name" value="D-tyrosyl-tRNA(Tyr) deacylase"/>
    <property type="match status" value="1"/>
</dbReference>
<dbReference type="GO" id="GO:0030127">
    <property type="term" value="C:COPII vesicle coat"/>
    <property type="evidence" value="ECO:0007669"/>
    <property type="project" value="InterPro"/>
</dbReference>
<accession>A0A498N4Q4</accession>
<dbReference type="GO" id="GO:0051499">
    <property type="term" value="F:D-aminoacyl-tRNA deacylase activity"/>
    <property type="evidence" value="ECO:0007669"/>
    <property type="project" value="UniProtKB-EC"/>
</dbReference>
<evidence type="ECO:0000256" key="5">
    <source>
        <dbReference type="ARBA" id="ARBA00009673"/>
    </source>
</evidence>
<evidence type="ECO:0000256" key="17">
    <source>
        <dbReference type="ARBA" id="ARBA00048018"/>
    </source>
</evidence>
<organism evidence="25 26">
    <name type="scientific">Labeo rohita</name>
    <name type="common">Indian major carp</name>
    <name type="synonym">Cyprinus rohita</name>
    <dbReference type="NCBI Taxonomy" id="84645"/>
    <lineage>
        <taxon>Eukaryota</taxon>
        <taxon>Metazoa</taxon>
        <taxon>Chordata</taxon>
        <taxon>Craniata</taxon>
        <taxon>Vertebrata</taxon>
        <taxon>Euteleostomi</taxon>
        <taxon>Actinopterygii</taxon>
        <taxon>Neopterygii</taxon>
        <taxon>Teleostei</taxon>
        <taxon>Ostariophysi</taxon>
        <taxon>Cypriniformes</taxon>
        <taxon>Cyprinidae</taxon>
        <taxon>Labeoninae</taxon>
        <taxon>Labeonini</taxon>
        <taxon>Labeo</taxon>
    </lineage>
</organism>
<evidence type="ECO:0007829" key="27">
    <source>
        <dbReference type="PeptideAtlas" id="A0A498N4Q4"/>
    </source>
</evidence>
<evidence type="ECO:0000313" key="25">
    <source>
        <dbReference type="EMBL" id="RXN23875.1"/>
    </source>
</evidence>
<dbReference type="InterPro" id="IPR036175">
    <property type="entry name" value="Sec23/24_helical_dom_sf"/>
</dbReference>
<feature type="region of interest" description="Disordered" evidence="19">
    <location>
        <begin position="963"/>
        <end position="1026"/>
    </location>
</feature>
<dbReference type="AlphaFoldDB" id="A0A498N4Q4"/>
<evidence type="ECO:0000256" key="10">
    <source>
        <dbReference type="ARBA" id="ARBA00022833"/>
    </source>
</evidence>
<dbReference type="PANTHER" id="PTHR11141:SF10">
    <property type="entry name" value="PROTEIN TRANSPORT PROTEIN SEC23B"/>
    <property type="match status" value="1"/>
</dbReference>
<comment type="catalytic activity">
    <reaction evidence="17">
        <text>a D-aminoacyl-tRNA + H2O = a tRNA + a D-alpha-amino acid + H(+)</text>
        <dbReference type="Rhea" id="RHEA:13953"/>
        <dbReference type="Rhea" id="RHEA-COMP:10123"/>
        <dbReference type="Rhea" id="RHEA-COMP:10124"/>
        <dbReference type="ChEBI" id="CHEBI:15377"/>
        <dbReference type="ChEBI" id="CHEBI:15378"/>
        <dbReference type="ChEBI" id="CHEBI:59871"/>
        <dbReference type="ChEBI" id="CHEBI:78442"/>
        <dbReference type="ChEBI" id="CHEBI:79333"/>
        <dbReference type="EC" id="3.1.1.96"/>
    </reaction>
</comment>
<feature type="domain" description="Gelsolin-like" evidence="20">
    <location>
        <begin position="646"/>
        <end position="732"/>
    </location>
</feature>
<comment type="catalytic activity">
    <reaction evidence="16">
        <text>glycyl-tRNA(Ala) + H2O = tRNA(Ala) + glycine + H(+)</text>
        <dbReference type="Rhea" id="RHEA:53744"/>
        <dbReference type="Rhea" id="RHEA-COMP:9657"/>
        <dbReference type="Rhea" id="RHEA-COMP:13640"/>
        <dbReference type="ChEBI" id="CHEBI:15377"/>
        <dbReference type="ChEBI" id="CHEBI:15378"/>
        <dbReference type="ChEBI" id="CHEBI:57305"/>
        <dbReference type="ChEBI" id="CHEBI:78442"/>
        <dbReference type="ChEBI" id="CHEBI:78522"/>
        <dbReference type="EC" id="3.1.1.96"/>
    </reaction>
</comment>
<keyword evidence="27" id="KW-1267">Proteomics identification</keyword>
<dbReference type="InterPro" id="IPR006900">
    <property type="entry name" value="Sec23/24_helical_dom"/>
</dbReference>
<dbReference type="InterPro" id="IPR023509">
    <property type="entry name" value="DTD-like_sf"/>
</dbReference>
<dbReference type="EMBL" id="QBIY01012556">
    <property type="protein sequence ID" value="RXN23875.1"/>
    <property type="molecule type" value="Genomic_DNA"/>
</dbReference>
<comment type="caution">
    <text evidence="25">The sequence shown here is derived from an EMBL/GenBank/DDBJ whole genome shotgun (WGS) entry which is preliminary data.</text>
</comment>
<evidence type="ECO:0000256" key="6">
    <source>
        <dbReference type="ARBA" id="ARBA00022448"/>
    </source>
</evidence>
<dbReference type="InterPro" id="IPR036465">
    <property type="entry name" value="vWFA_dom_sf"/>
</dbReference>
<evidence type="ECO:0000256" key="19">
    <source>
        <dbReference type="SAM" id="MobiDB-lite"/>
    </source>
</evidence>
<evidence type="ECO:0000313" key="26">
    <source>
        <dbReference type="Proteomes" id="UP000290572"/>
    </source>
</evidence>
<dbReference type="SUPFAM" id="SSF82754">
    <property type="entry name" value="C-terminal, gelsolin-like domain of Sec23/24"/>
    <property type="match status" value="1"/>
</dbReference>
<dbReference type="InterPro" id="IPR029006">
    <property type="entry name" value="ADF-H/Gelsolin-like_dom_sf"/>
</dbReference>
<evidence type="ECO:0000256" key="12">
    <source>
        <dbReference type="ARBA" id="ARBA00022927"/>
    </source>
</evidence>
<gene>
    <name evidence="25" type="ORF">ROHU_022513</name>
</gene>
<dbReference type="SUPFAM" id="SSF81995">
    <property type="entry name" value="beta-sandwich domain of Sec23/24"/>
    <property type="match status" value="1"/>
</dbReference>
<dbReference type="GO" id="GO:0006886">
    <property type="term" value="P:intracellular protein transport"/>
    <property type="evidence" value="ECO:0007669"/>
    <property type="project" value="InterPro"/>
</dbReference>
<dbReference type="GO" id="GO:0008270">
    <property type="term" value="F:zinc ion binding"/>
    <property type="evidence" value="ECO:0007669"/>
    <property type="project" value="InterPro"/>
</dbReference>
<keyword evidence="7 18" id="KW-0963">Cytoplasm</keyword>
<evidence type="ECO:0000256" key="15">
    <source>
        <dbReference type="ARBA" id="ARBA00037370"/>
    </source>
</evidence>
<dbReference type="InterPro" id="IPR037364">
    <property type="entry name" value="Sec23"/>
</dbReference>
<dbReference type="EC" id="3.1.1.96" evidence="18"/>
<dbReference type="FunFam" id="2.30.30.380:FF:000001">
    <property type="entry name" value="Protein transport protein SEC23"/>
    <property type="match status" value="1"/>
</dbReference>
<dbReference type="Pfam" id="PF00626">
    <property type="entry name" value="Gelsolin"/>
    <property type="match status" value="1"/>
</dbReference>
<evidence type="ECO:0000256" key="11">
    <source>
        <dbReference type="ARBA" id="ARBA00022892"/>
    </source>
</evidence>
<keyword evidence="18" id="KW-0378">Hydrolase</keyword>
<dbReference type="PANTHER" id="PTHR11141">
    <property type="entry name" value="PROTEIN TRANSPORT PROTEIN SEC23"/>
    <property type="match status" value="1"/>
</dbReference>
<dbReference type="Gene3D" id="1.20.120.730">
    <property type="entry name" value="Sec23/Sec24 helical domain"/>
    <property type="match status" value="1"/>
</dbReference>
<feature type="domain" description="Zinc finger Sec23/Sec24-type" evidence="21">
    <location>
        <begin position="71"/>
        <end position="111"/>
    </location>
</feature>
<dbReference type="SUPFAM" id="SSF81811">
    <property type="entry name" value="Helical domain of Sec23/24"/>
    <property type="match status" value="1"/>
</dbReference>
<evidence type="ECO:0000259" key="22">
    <source>
        <dbReference type="Pfam" id="PF04811"/>
    </source>
</evidence>
<evidence type="ECO:0000256" key="18">
    <source>
        <dbReference type="RuleBase" id="RU003470"/>
    </source>
</evidence>
<dbReference type="SUPFAM" id="SSF53300">
    <property type="entry name" value="vWA-like"/>
    <property type="match status" value="1"/>
</dbReference>
<evidence type="ECO:0000256" key="3">
    <source>
        <dbReference type="ARBA" id="ARBA00004514"/>
    </source>
</evidence>
<proteinExistence type="evidence at protein level"/>
<dbReference type="InterPro" id="IPR006895">
    <property type="entry name" value="Znf_Sec23_Sec24"/>
</dbReference>
<evidence type="ECO:0000256" key="16">
    <source>
        <dbReference type="ARBA" id="ARBA00047676"/>
    </source>
</evidence>
<dbReference type="FunFam" id="3.40.50.410:FF:000011">
    <property type="entry name" value="Protein transport protein SEC23"/>
    <property type="match status" value="1"/>
</dbReference>
<dbReference type="GO" id="GO:0005789">
    <property type="term" value="C:endoplasmic reticulum membrane"/>
    <property type="evidence" value="ECO:0007669"/>
    <property type="project" value="UniProtKB-SubCell"/>
</dbReference>
<comment type="similarity">
    <text evidence="4">Belongs to the SEC23/SEC24 family. SEC23 subfamily.</text>
</comment>
<feature type="compositionally biased region" description="Basic and acidic residues" evidence="19">
    <location>
        <begin position="997"/>
        <end position="1008"/>
    </location>
</feature>
<dbReference type="Pfam" id="PF04811">
    <property type="entry name" value="Sec23_trunk"/>
    <property type="match status" value="1"/>
</dbReference>
<comment type="subcellular location">
    <subcellularLocation>
        <location evidence="3">Cytoplasm</location>
        <location evidence="3">Cytosol</location>
    </subcellularLocation>
    <subcellularLocation>
        <location evidence="1">Cytoplasmic vesicle</location>
        <location evidence="1">COPII-coated vesicle membrane</location>
        <topology evidence="1">Peripheral membrane protein</topology>
        <orientation evidence="1">Cytoplasmic side</orientation>
    </subcellularLocation>
    <subcellularLocation>
        <location evidence="2">Endoplasmic reticulum membrane</location>
        <topology evidence="2">Peripheral membrane protein</topology>
        <orientation evidence="2">Cytoplasmic side</orientation>
    </subcellularLocation>
</comment>
<dbReference type="Gene3D" id="2.30.30.380">
    <property type="entry name" value="Zn-finger domain of Sec23/24"/>
    <property type="match status" value="1"/>
</dbReference>
<feature type="domain" description="Sec23/Sec24 trunk" evidence="22">
    <location>
        <begin position="139"/>
        <end position="404"/>
    </location>
</feature>
<evidence type="ECO:0000259" key="23">
    <source>
        <dbReference type="Pfam" id="PF04815"/>
    </source>
</evidence>
<dbReference type="CDD" id="cd01478">
    <property type="entry name" value="Sec23-like"/>
    <property type="match status" value="1"/>
</dbReference>
<dbReference type="InterPro" id="IPR012990">
    <property type="entry name" value="Beta-sandwich_Sec23_24"/>
</dbReference>
<feature type="domain" description="Sec23/Sec24 helical" evidence="23">
    <location>
        <begin position="532"/>
        <end position="630"/>
    </location>
</feature>
<dbReference type="SUPFAM" id="SSF69500">
    <property type="entry name" value="DTD-like"/>
    <property type="match status" value="1"/>
</dbReference>
<dbReference type="Pfam" id="PF04815">
    <property type="entry name" value="Sec23_helical"/>
    <property type="match status" value="1"/>
</dbReference>
<dbReference type="GO" id="GO:0005096">
    <property type="term" value="F:GTPase activator activity"/>
    <property type="evidence" value="ECO:0007669"/>
    <property type="project" value="TreeGrafter"/>
</dbReference>
<keyword evidence="14" id="KW-0968">Cytoplasmic vesicle</keyword>
<name>A0A498N4Q4_LABRO</name>
<evidence type="ECO:0000256" key="13">
    <source>
        <dbReference type="ARBA" id="ARBA00023136"/>
    </source>
</evidence>
<dbReference type="Pfam" id="PF02580">
    <property type="entry name" value="Tyr_Deacylase"/>
    <property type="match status" value="1"/>
</dbReference>
<evidence type="ECO:0000259" key="21">
    <source>
        <dbReference type="Pfam" id="PF04810"/>
    </source>
</evidence>
<keyword evidence="18" id="KW-0820">tRNA-binding</keyword>
<evidence type="ECO:0000256" key="7">
    <source>
        <dbReference type="ARBA" id="ARBA00022490"/>
    </source>
</evidence>
<evidence type="ECO:0000259" key="20">
    <source>
        <dbReference type="Pfam" id="PF00626"/>
    </source>
</evidence>
<evidence type="ECO:0000256" key="9">
    <source>
        <dbReference type="ARBA" id="ARBA00022824"/>
    </source>
</evidence>
<keyword evidence="26" id="KW-1185">Reference proteome</keyword>
<keyword evidence="6" id="KW-0813">Transport</keyword>
<evidence type="ECO:0000256" key="14">
    <source>
        <dbReference type="ARBA" id="ARBA00023329"/>
    </source>
</evidence>
<feature type="domain" description="Sec23/Sec24 beta-sandwich" evidence="24">
    <location>
        <begin position="415"/>
        <end position="518"/>
    </location>
</feature>
<dbReference type="Pfam" id="PF04810">
    <property type="entry name" value="zf-Sec23_Sec24"/>
    <property type="match status" value="1"/>
</dbReference>
<dbReference type="InterPro" id="IPR006896">
    <property type="entry name" value="Sec23/24_trunk_dom"/>
</dbReference>
<dbReference type="GO" id="GO:0106026">
    <property type="term" value="F:Gly-tRNA(Ala) deacylase activity"/>
    <property type="evidence" value="ECO:0007669"/>
    <property type="project" value="RHEA"/>
</dbReference>
<keyword evidence="10" id="KW-0862">Zinc</keyword>
<dbReference type="GO" id="GO:0090110">
    <property type="term" value="P:COPII-coated vesicle cargo loading"/>
    <property type="evidence" value="ECO:0007669"/>
    <property type="project" value="TreeGrafter"/>
</dbReference>
<dbReference type="SUPFAM" id="SSF82919">
    <property type="entry name" value="Zn-finger domain of Sec23/24"/>
    <property type="match status" value="1"/>
</dbReference>
<dbReference type="Gene3D" id="2.60.40.1670">
    <property type="entry name" value="beta-sandwich domain of Sec23/24"/>
    <property type="match status" value="1"/>
</dbReference>
<keyword evidence="8" id="KW-0479">Metal-binding</keyword>
<dbReference type="InterPro" id="IPR036174">
    <property type="entry name" value="Znf_Sec23_Sec24_sf"/>
</dbReference>
<dbReference type="InterPro" id="IPR007123">
    <property type="entry name" value="Gelsolin-like_dom"/>
</dbReference>
<dbReference type="Proteomes" id="UP000290572">
    <property type="component" value="Unassembled WGS sequence"/>
</dbReference>
<comment type="similarity">
    <text evidence="5 18">Belongs to the DTD family.</text>
</comment>
<dbReference type="GO" id="GO:0070971">
    <property type="term" value="C:endoplasmic reticulum exit site"/>
    <property type="evidence" value="ECO:0007669"/>
    <property type="project" value="TreeGrafter"/>
</dbReference>
<dbReference type="STRING" id="84645.A0A498N4Q4"/>
<dbReference type="Gene3D" id="3.40.50.410">
    <property type="entry name" value="von Willebrand factor, type A domain"/>
    <property type="match status" value="1"/>
</dbReference>
<evidence type="ECO:0000259" key="24">
    <source>
        <dbReference type="Pfam" id="PF08033"/>
    </source>
</evidence>
<comment type="function">
    <text evidence="15">Component of the coat protein complex II (COPII) which promotes the formation of transport vesicles from the endoplasmic reticulum (ER). The coat has two main functions, the physical deformation of the endoplasmic reticulum membrane into vesicles and the selection of cargo molecules for their transport to the Golgi complex.</text>
</comment>
<keyword evidence="18" id="KW-0694">RNA-binding</keyword>
<dbReference type="CDD" id="cd11287">
    <property type="entry name" value="Sec23_C"/>
    <property type="match status" value="1"/>
</dbReference>
<dbReference type="InterPro" id="IPR037550">
    <property type="entry name" value="Sec23_C"/>
</dbReference>
<dbReference type="NCBIfam" id="TIGR00256">
    <property type="entry name" value="D-aminoacyl-tRNA deacylase"/>
    <property type="match status" value="1"/>
</dbReference>
<dbReference type="Pfam" id="PF08033">
    <property type="entry name" value="Sec23_BS"/>
    <property type="match status" value="1"/>
</dbReference>
<dbReference type="GO" id="GO:0005829">
    <property type="term" value="C:cytosol"/>
    <property type="evidence" value="ECO:0007669"/>
    <property type="project" value="UniProtKB-SubCell"/>
</dbReference>
<dbReference type="InterPro" id="IPR003732">
    <property type="entry name" value="Daa-tRNA_deacyls_DTD"/>
</dbReference>
<dbReference type="FunFam" id="1.20.120.730:FF:000003">
    <property type="entry name" value="Protein transport protein SEC23"/>
    <property type="match status" value="1"/>
</dbReference>
<dbReference type="GO" id="GO:0000049">
    <property type="term" value="F:tRNA binding"/>
    <property type="evidence" value="ECO:0007669"/>
    <property type="project" value="UniProtKB-KW"/>
</dbReference>